<sequence>MSKQNDTIVEATTGVQPAAVHTALTDDVPVKSVVTTETFSTVNMENSAKINELMKTLDDSLHINTLFLGVRKYYSQWINLFEFHDMFIGSYIGYSNGQELKIFVLVNELNHLAKQLKEQMEKDDGLSVELKDDKLFPAATLDYPTSPAYSHDSYQSILDVKKRVVNEQFVEKHPNIIAVIIDWKVTSGKITNLLAIVFIVRGKGILPYGCELLPVFIETFCNFRRPCAFKHFVLEFPTDVCNGGVQLCGKPNVKCGSSINRLCEDENIGGGTLGCFVEKENGDVCLLSNEHVLAFGSTGSFSEQIIYPSPEDLHEYPQPKSIVIGNYLEGKRDNVTVGDCQVGIDAAIAKLLPDLIEPSNELELNLDYWRKRVPHKFIPSPLPFLKPINFYTDDDLTQLHKHGDVIRVFKVGKQSNVTSGKLHTTGDIMSGDVYQHILKYQNRCYFDMHKEENIQIVNKKEYKVDAVWLKNQLL</sequence>
<dbReference type="Proteomes" id="UP000682733">
    <property type="component" value="Unassembled WGS sequence"/>
</dbReference>
<gene>
    <name evidence="1" type="ORF">OVA965_LOCUS30486</name>
    <name evidence="2" type="ORF">TMI583_LOCUS31290</name>
</gene>
<dbReference type="AlphaFoldDB" id="A0A8S2EY52"/>
<evidence type="ECO:0000313" key="2">
    <source>
        <dbReference type="EMBL" id="CAF4155250.1"/>
    </source>
</evidence>
<dbReference type="Proteomes" id="UP000677228">
    <property type="component" value="Unassembled WGS sequence"/>
</dbReference>
<protein>
    <submittedName>
        <fullName evidence="1">Uncharacterized protein</fullName>
    </submittedName>
</protein>
<proteinExistence type="predicted"/>
<evidence type="ECO:0000313" key="3">
    <source>
        <dbReference type="Proteomes" id="UP000677228"/>
    </source>
</evidence>
<dbReference type="EMBL" id="CAJOBA010043824">
    <property type="protein sequence ID" value="CAF4155250.1"/>
    <property type="molecule type" value="Genomic_DNA"/>
</dbReference>
<name>A0A8S2EY52_9BILA</name>
<evidence type="ECO:0000313" key="1">
    <source>
        <dbReference type="EMBL" id="CAF1344131.1"/>
    </source>
</evidence>
<dbReference type="EMBL" id="CAJNOK010022193">
    <property type="protein sequence ID" value="CAF1344131.1"/>
    <property type="molecule type" value="Genomic_DNA"/>
</dbReference>
<accession>A0A8S2EY52</accession>
<organism evidence="1 3">
    <name type="scientific">Didymodactylos carnosus</name>
    <dbReference type="NCBI Taxonomy" id="1234261"/>
    <lineage>
        <taxon>Eukaryota</taxon>
        <taxon>Metazoa</taxon>
        <taxon>Spiralia</taxon>
        <taxon>Gnathifera</taxon>
        <taxon>Rotifera</taxon>
        <taxon>Eurotatoria</taxon>
        <taxon>Bdelloidea</taxon>
        <taxon>Philodinida</taxon>
        <taxon>Philodinidae</taxon>
        <taxon>Didymodactylos</taxon>
    </lineage>
</organism>
<comment type="caution">
    <text evidence="1">The sequence shown here is derived from an EMBL/GenBank/DDBJ whole genome shotgun (WGS) entry which is preliminary data.</text>
</comment>
<reference evidence="1" key="1">
    <citation type="submission" date="2021-02" db="EMBL/GenBank/DDBJ databases">
        <authorList>
            <person name="Nowell W R."/>
        </authorList>
    </citation>
    <scope>NUCLEOTIDE SEQUENCE</scope>
</reference>